<dbReference type="PANTHER" id="PTHR38111">
    <property type="entry name" value="ZN(2)-C6 FUNGAL-TYPE DOMAIN-CONTAINING PROTEIN-RELATED"/>
    <property type="match status" value="1"/>
</dbReference>
<dbReference type="AlphaFoldDB" id="A0A5N6DFP0"/>
<dbReference type="SMART" id="SM00066">
    <property type="entry name" value="GAL4"/>
    <property type="match status" value="1"/>
</dbReference>
<dbReference type="Proteomes" id="UP000326532">
    <property type="component" value="Unassembled WGS sequence"/>
</dbReference>
<proteinExistence type="predicted"/>
<dbReference type="GO" id="GO:0000981">
    <property type="term" value="F:DNA-binding transcription factor activity, RNA polymerase II-specific"/>
    <property type="evidence" value="ECO:0007669"/>
    <property type="project" value="InterPro"/>
</dbReference>
<dbReference type="VEuPathDB" id="FungiDB:BDV34DRAFT_200144"/>
<dbReference type="InterPro" id="IPR036864">
    <property type="entry name" value="Zn2-C6_fun-type_DNA-bd_sf"/>
</dbReference>
<protein>
    <recommendedName>
        <fullName evidence="5">Zn(2)-C6 fungal-type domain-containing protein</fullName>
    </recommendedName>
</protein>
<keyword evidence="1" id="KW-0805">Transcription regulation</keyword>
<dbReference type="Gene3D" id="4.10.240.10">
    <property type="entry name" value="Zn(2)-C6 fungal-type DNA-binding domain"/>
    <property type="match status" value="1"/>
</dbReference>
<dbReference type="InterPro" id="IPR053178">
    <property type="entry name" value="Osmoadaptation_assoc"/>
</dbReference>
<dbReference type="GO" id="GO:0009893">
    <property type="term" value="P:positive regulation of metabolic process"/>
    <property type="evidence" value="ECO:0007669"/>
    <property type="project" value="UniProtKB-ARBA"/>
</dbReference>
<keyword evidence="2" id="KW-0238">DNA-binding</keyword>
<evidence type="ECO:0000313" key="7">
    <source>
        <dbReference type="Proteomes" id="UP000326532"/>
    </source>
</evidence>
<keyword evidence="3" id="KW-0804">Transcription</keyword>
<dbReference type="SUPFAM" id="SSF57701">
    <property type="entry name" value="Zn2/Cys6 DNA-binding domain"/>
    <property type="match status" value="1"/>
</dbReference>
<evidence type="ECO:0000256" key="1">
    <source>
        <dbReference type="ARBA" id="ARBA00023015"/>
    </source>
</evidence>
<dbReference type="EMBL" id="ML734997">
    <property type="protein sequence ID" value="KAB8202990.1"/>
    <property type="molecule type" value="Genomic_DNA"/>
</dbReference>
<keyword evidence="7" id="KW-1185">Reference proteome</keyword>
<gene>
    <name evidence="6" type="ORF">BDV34DRAFT_200144</name>
</gene>
<evidence type="ECO:0000256" key="2">
    <source>
        <dbReference type="ARBA" id="ARBA00023125"/>
    </source>
</evidence>
<dbReference type="InterPro" id="IPR001138">
    <property type="entry name" value="Zn2Cys6_DnaBD"/>
</dbReference>
<accession>A0A5N6DFP0</accession>
<dbReference type="PROSITE" id="PS50048">
    <property type="entry name" value="ZN2_CY6_FUNGAL_2"/>
    <property type="match status" value="1"/>
</dbReference>
<evidence type="ECO:0000313" key="6">
    <source>
        <dbReference type="EMBL" id="KAB8202990.1"/>
    </source>
</evidence>
<dbReference type="PANTHER" id="PTHR38111:SF2">
    <property type="entry name" value="FINGER DOMAIN PROTEIN, PUTATIVE (AFU_ORTHOLOGUE AFUA_1G01560)-RELATED"/>
    <property type="match status" value="1"/>
</dbReference>
<dbReference type="GO" id="GO:0008270">
    <property type="term" value="F:zinc ion binding"/>
    <property type="evidence" value="ECO:0007669"/>
    <property type="project" value="InterPro"/>
</dbReference>
<dbReference type="Pfam" id="PF11951">
    <property type="entry name" value="Fungal_trans_2"/>
    <property type="match status" value="1"/>
</dbReference>
<dbReference type="OMA" id="TIYNWHT"/>
<dbReference type="InterPro" id="IPR021858">
    <property type="entry name" value="Fun_TF"/>
</dbReference>
<evidence type="ECO:0000256" key="3">
    <source>
        <dbReference type="ARBA" id="ARBA00023163"/>
    </source>
</evidence>
<reference evidence="6 7" key="1">
    <citation type="submission" date="2019-04" db="EMBL/GenBank/DDBJ databases">
        <title>Fungal friends and foes A comparative genomics study of 23 Aspergillus species from section Flavi.</title>
        <authorList>
            <consortium name="DOE Joint Genome Institute"/>
            <person name="Kjaerbolling I."/>
            <person name="Vesth T.C."/>
            <person name="Frisvad J.C."/>
            <person name="Nybo J.L."/>
            <person name="Theobald S."/>
            <person name="Kildgaard S."/>
            <person name="Petersen T.I."/>
            <person name="Kuo A."/>
            <person name="Sato A."/>
            <person name="Lyhne E.K."/>
            <person name="Kogle M.E."/>
            <person name="Wiebenga A."/>
            <person name="Kun R.S."/>
            <person name="Lubbers R.J."/>
            <person name="Makela M.R."/>
            <person name="Barry K."/>
            <person name="Chovatia M."/>
            <person name="Clum A."/>
            <person name="Daum C."/>
            <person name="Haridas S."/>
            <person name="He G."/>
            <person name="LaButti K."/>
            <person name="Lipzen A."/>
            <person name="Mondo S."/>
            <person name="Pangilinan J."/>
            <person name="Riley R."/>
            <person name="Salamov A."/>
            <person name="Simmons B.A."/>
            <person name="Magnuson J.K."/>
            <person name="Henrissat B."/>
            <person name="Mortensen U.H."/>
            <person name="Larsen T.O."/>
            <person name="De vries R.P."/>
            <person name="Grigoriev I.V."/>
            <person name="Machida M."/>
            <person name="Baker S.E."/>
            <person name="Andersen M.R."/>
        </authorList>
    </citation>
    <scope>NUCLEOTIDE SEQUENCE [LARGE SCALE GENOMIC DNA]</scope>
    <source>
        <strain evidence="6 7">CBS 117618</strain>
    </source>
</reference>
<evidence type="ECO:0000256" key="4">
    <source>
        <dbReference type="ARBA" id="ARBA00023242"/>
    </source>
</evidence>
<dbReference type="CDD" id="cd00067">
    <property type="entry name" value="GAL4"/>
    <property type="match status" value="1"/>
</dbReference>
<evidence type="ECO:0000259" key="5">
    <source>
        <dbReference type="PROSITE" id="PS50048"/>
    </source>
</evidence>
<dbReference type="GO" id="GO:0003677">
    <property type="term" value="F:DNA binding"/>
    <property type="evidence" value="ECO:0007669"/>
    <property type="project" value="UniProtKB-KW"/>
</dbReference>
<sequence length="479" mass="54773">MSASPPEFSSRSWMFYDNLNRDSEAMGKPSEIIRRTIGPLDKRKNTTRCQPCANRRVKCDGGHPCERCVRTKKICAPQRPEQTRVKFVHVSGHALSDTIPMQVRKHDGAIYLDHFASFLQRCHFSKGFAATNADIVTVIDRFPLLLHIAIAIGALEAGRKGSIRSYGEFESPQQVAFRACGRSIQVLHSAISTANLVFREDVFWSTFLHGLFELMAENSGNSFANHMVFGTSKMLLLLEHTNSLSLPTKSLIDAFWILETNRAILYGDDITLLPDKWQWSLTRESWPDPMKKILMLMIQTSTFAKRFFDTIESIPQGLRSLDPRLDALALEGLEIKETILNWRESHMERLPRDAFIQLAVVVHQALLLYHCRNFTFYSCWMTRTIPQLNQSEVDKHVATILDLSQSLLSDTYIPAVLLLFPLRMAGAHVFQSHAQEKLLGTIRKIRQKGFIVSDRIEVDLQEFWHYKLGELTKANEMHV</sequence>
<feature type="domain" description="Zn(2)-C6 fungal-type" evidence="5">
    <location>
        <begin position="48"/>
        <end position="75"/>
    </location>
</feature>
<organism evidence="6 7">
    <name type="scientific">Aspergillus parasiticus</name>
    <dbReference type="NCBI Taxonomy" id="5067"/>
    <lineage>
        <taxon>Eukaryota</taxon>
        <taxon>Fungi</taxon>
        <taxon>Dikarya</taxon>
        <taxon>Ascomycota</taxon>
        <taxon>Pezizomycotina</taxon>
        <taxon>Eurotiomycetes</taxon>
        <taxon>Eurotiomycetidae</taxon>
        <taxon>Eurotiales</taxon>
        <taxon>Aspergillaceae</taxon>
        <taxon>Aspergillus</taxon>
        <taxon>Aspergillus subgen. Circumdati</taxon>
    </lineage>
</organism>
<keyword evidence="4" id="KW-0539">Nucleus</keyword>
<name>A0A5N6DFP0_ASPPA</name>